<keyword evidence="4" id="KW-0378">Hydrolase</keyword>
<dbReference type="RefSeq" id="WP_247342112.1">
    <property type="nucleotide sequence ID" value="NZ_CP095550.1"/>
</dbReference>
<evidence type="ECO:0000256" key="1">
    <source>
        <dbReference type="ARBA" id="ARBA00004370"/>
    </source>
</evidence>
<dbReference type="Pfam" id="PF00144">
    <property type="entry name" value="Beta-lactamase"/>
    <property type="match status" value="1"/>
</dbReference>
<evidence type="ECO:0000313" key="4">
    <source>
        <dbReference type="EMBL" id="MFD2212606.1"/>
    </source>
</evidence>
<protein>
    <submittedName>
        <fullName evidence="4">Serine hydrolase domain-containing protein</fullName>
        <ecNumber evidence="4">3.-.-.-</ecNumber>
    </submittedName>
</protein>
<accession>A0ABW5BUT0</accession>
<keyword evidence="5" id="KW-1185">Reference proteome</keyword>
<dbReference type="InterPro" id="IPR050491">
    <property type="entry name" value="AmpC-like"/>
</dbReference>
<dbReference type="EC" id="3.-.-.-" evidence="4"/>
<proteinExistence type="predicted"/>
<dbReference type="Gene3D" id="3.40.710.10">
    <property type="entry name" value="DD-peptidase/beta-lactamase superfamily"/>
    <property type="match status" value="1"/>
</dbReference>
<organism evidence="4 5">
    <name type="scientific">Metabacillus endolithicus</name>
    <dbReference type="NCBI Taxonomy" id="1535204"/>
    <lineage>
        <taxon>Bacteria</taxon>
        <taxon>Bacillati</taxon>
        <taxon>Bacillota</taxon>
        <taxon>Bacilli</taxon>
        <taxon>Bacillales</taxon>
        <taxon>Bacillaceae</taxon>
        <taxon>Metabacillus</taxon>
    </lineage>
</organism>
<dbReference type="EMBL" id="JBHUIK010000001">
    <property type="protein sequence ID" value="MFD2212606.1"/>
    <property type="molecule type" value="Genomic_DNA"/>
</dbReference>
<sequence>MNTFQSYMERRPKFSGVISISKGNEIIYEDAFGLSNKEKEIENNIHTKYPVGSMLSKPLTAVATFQLIEKGKLSLHQPIDKFLPFYKNKGITIHHLLNHTSGIPNLLMLRKQLKWDQDYTQKQIFDTLQEHKLNFTPGQKISYNNTGFFMLGLIIEKVSGVTYHDYIKENIFKPANMKHTGFLHEEIEGTANNYINQKSGPYVSPTLLFACGDAISTLEDIHLFHKALESNILITKISSEQMQTPTYKGRFITMGYSWFIKQLFGRKSVSHGGTHPGGFTTHVERYLDDDMTIVVISNDMISHKMLTMKELGATLISRELASLLFNQKLHHWQKFF</sequence>
<evidence type="ECO:0000313" key="5">
    <source>
        <dbReference type="Proteomes" id="UP001597318"/>
    </source>
</evidence>
<dbReference type="Proteomes" id="UP001597318">
    <property type="component" value="Unassembled WGS sequence"/>
</dbReference>
<name>A0ABW5BUT0_9BACI</name>
<dbReference type="PANTHER" id="PTHR46825">
    <property type="entry name" value="D-ALANYL-D-ALANINE-CARBOXYPEPTIDASE/ENDOPEPTIDASE AMPH"/>
    <property type="match status" value="1"/>
</dbReference>
<evidence type="ECO:0000259" key="3">
    <source>
        <dbReference type="Pfam" id="PF00144"/>
    </source>
</evidence>
<dbReference type="InterPro" id="IPR012338">
    <property type="entry name" value="Beta-lactam/transpept-like"/>
</dbReference>
<dbReference type="InterPro" id="IPR001466">
    <property type="entry name" value="Beta-lactam-related"/>
</dbReference>
<keyword evidence="2" id="KW-0472">Membrane</keyword>
<evidence type="ECO:0000256" key="2">
    <source>
        <dbReference type="ARBA" id="ARBA00023136"/>
    </source>
</evidence>
<gene>
    <name evidence="4" type="ORF">ACFSKK_02640</name>
</gene>
<feature type="domain" description="Beta-lactamase-related" evidence="3">
    <location>
        <begin position="4"/>
        <end position="303"/>
    </location>
</feature>
<comment type="subcellular location">
    <subcellularLocation>
        <location evidence="1">Membrane</location>
    </subcellularLocation>
</comment>
<dbReference type="PANTHER" id="PTHR46825:SF11">
    <property type="entry name" value="PENICILLIN-BINDING PROTEIN 4"/>
    <property type="match status" value="1"/>
</dbReference>
<dbReference type="GO" id="GO:0016787">
    <property type="term" value="F:hydrolase activity"/>
    <property type="evidence" value="ECO:0007669"/>
    <property type="project" value="UniProtKB-KW"/>
</dbReference>
<dbReference type="SUPFAM" id="SSF56601">
    <property type="entry name" value="beta-lactamase/transpeptidase-like"/>
    <property type="match status" value="1"/>
</dbReference>
<reference evidence="5" key="1">
    <citation type="journal article" date="2019" name="Int. J. Syst. Evol. Microbiol.">
        <title>The Global Catalogue of Microorganisms (GCM) 10K type strain sequencing project: providing services to taxonomists for standard genome sequencing and annotation.</title>
        <authorList>
            <consortium name="The Broad Institute Genomics Platform"/>
            <consortium name="The Broad Institute Genome Sequencing Center for Infectious Disease"/>
            <person name="Wu L."/>
            <person name="Ma J."/>
        </authorList>
    </citation>
    <scope>NUCLEOTIDE SEQUENCE [LARGE SCALE GENOMIC DNA]</scope>
    <source>
        <strain evidence="5">CGMCC 1.15474</strain>
    </source>
</reference>
<comment type="caution">
    <text evidence="4">The sequence shown here is derived from an EMBL/GenBank/DDBJ whole genome shotgun (WGS) entry which is preliminary data.</text>
</comment>